<feature type="compositionally biased region" description="Low complexity" evidence="3">
    <location>
        <begin position="206"/>
        <end position="248"/>
    </location>
</feature>
<keyword evidence="2" id="KW-0175">Coiled coil</keyword>
<dbReference type="GO" id="GO:0006334">
    <property type="term" value="P:nucleosome assembly"/>
    <property type="evidence" value="ECO:0007669"/>
    <property type="project" value="TreeGrafter"/>
</dbReference>
<dbReference type="InterPro" id="IPR013256">
    <property type="entry name" value="Chromatin_SPT2"/>
</dbReference>
<dbReference type="GO" id="GO:0003677">
    <property type="term" value="F:DNA binding"/>
    <property type="evidence" value="ECO:0007669"/>
    <property type="project" value="TreeGrafter"/>
</dbReference>
<dbReference type="SMART" id="SM00784">
    <property type="entry name" value="SPT2"/>
    <property type="match status" value="1"/>
</dbReference>
<dbReference type="Pfam" id="PF08243">
    <property type="entry name" value="SPT2"/>
    <property type="match status" value="1"/>
</dbReference>
<feature type="compositionally biased region" description="Low complexity" evidence="3">
    <location>
        <begin position="92"/>
        <end position="104"/>
    </location>
</feature>
<evidence type="ECO:0000256" key="1">
    <source>
        <dbReference type="ARBA" id="ARBA00006461"/>
    </source>
</evidence>
<dbReference type="Proteomes" id="UP000266861">
    <property type="component" value="Unassembled WGS sequence"/>
</dbReference>
<feature type="region of interest" description="Disordered" evidence="3">
    <location>
        <begin position="1"/>
        <end position="153"/>
    </location>
</feature>
<comment type="similarity">
    <text evidence="1">Belongs to the SPT2 family.</text>
</comment>
<dbReference type="GO" id="GO:0006360">
    <property type="term" value="P:transcription by RNA polymerase I"/>
    <property type="evidence" value="ECO:0007669"/>
    <property type="project" value="TreeGrafter"/>
</dbReference>
<evidence type="ECO:0000256" key="2">
    <source>
        <dbReference type="ARBA" id="ARBA00023054"/>
    </source>
</evidence>
<feature type="compositionally biased region" description="Low complexity" evidence="3">
    <location>
        <begin position="57"/>
        <end position="71"/>
    </location>
</feature>
<evidence type="ECO:0000313" key="4">
    <source>
        <dbReference type="EMBL" id="RHZ88008.1"/>
    </source>
</evidence>
<feature type="compositionally biased region" description="Basic and acidic residues" evidence="3">
    <location>
        <begin position="416"/>
        <end position="428"/>
    </location>
</feature>
<dbReference type="PANTHER" id="PTHR22691:SF8">
    <property type="entry name" value="PROTEIN SPT2 HOMOLOG"/>
    <property type="match status" value="1"/>
</dbReference>
<evidence type="ECO:0000256" key="3">
    <source>
        <dbReference type="SAM" id="MobiDB-lite"/>
    </source>
</evidence>
<name>A0A397JMF1_9GLOM</name>
<feature type="compositionally biased region" description="Polar residues" evidence="3">
    <location>
        <begin position="188"/>
        <end position="205"/>
    </location>
</feature>
<sequence>MSTKKFGESSKSAAARATKKSDDPSKWKPGQTMPTAVPWLFLDELGVWDKSDKGNKPKPSQSPSQTPVQKPIPKLTSNNKFTDPTPKPTPKTTPKSTPNSTPKSMSIAKATPKTTHKAVPKQVVNNKKTVSQTVTESRPTTKTTKTGSQPIYEQTMPTAVPWLFLDEMGVWDNLDKNDKKKSFNSNLANENSTFSAKPAKTSPSHKSVNTNNTNTSFKTKSINTNSSTKSINTNSSTKSINLNSSTKSVNTNSRTKSINTNSIIKSESVNVNTNFSTKSFNNTNATKNNSTVFHKNYSTVSKNSANVSVKAVTPKPKALPVPSAAISMTIPTHAIQSKSESKGINSRYTQPKSALTSKVVSVQKTVNSMNKGSPIPKKSHITKVATSNYTLNKATLPKSNQTKSGSLNYNNNGSRSSEKVIGKKREVSPEPLRPAKRRNTDRNNLEGLDQRQISSIIQSMFPRRNARTYYDDDDDDDDLMEATGYEVIREEAVSSKLAKKEDDEQERLDQRRRLLKAKKNKEIEY</sequence>
<feature type="region of interest" description="Disordered" evidence="3">
    <location>
        <begin position="392"/>
        <end position="449"/>
    </location>
</feature>
<accession>A0A397JMF1</accession>
<protein>
    <submittedName>
        <fullName evidence="4">Uncharacterized protein</fullName>
    </submittedName>
</protein>
<dbReference type="GO" id="GO:0042393">
    <property type="term" value="F:histone binding"/>
    <property type="evidence" value="ECO:0007669"/>
    <property type="project" value="TreeGrafter"/>
</dbReference>
<keyword evidence="5" id="KW-1185">Reference proteome</keyword>
<feature type="compositionally biased region" description="Polar residues" evidence="3">
    <location>
        <begin position="123"/>
        <end position="138"/>
    </location>
</feature>
<dbReference type="EMBL" id="PQFF01000024">
    <property type="protein sequence ID" value="RHZ88008.1"/>
    <property type="molecule type" value="Genomic_DNA"/>
</dbReference>
<dbReference type="AlphaFoldDB" id="A0A397JMF1"/>
<proteinExistence type="inferred from homology"/>
<feature type="compositionally biased region" description="Polar residues" evidence="3">
    <location>
        <begin position="392"/>
        <end position="415"/>
    </location>
</feature>
<comment type="caution">
    <text evidence="4">The sequence shown here is derived from an EMBL/GenBank/DDBJ whole genome shotgun (WGS) entry which is preliminary data.</text>
</comment>
<dbReference type="GO" id="GO:0005730">
    <property type="term" value="C:nucleolus"/>
    <property type="evidence" value="ECO:0007669"/>
    <property type="project" value="TreeGrafter"/>
</dbReference>
<evidence type="ECO:0000313" key="5">
    <source>
        <dbReference type="Proteomes" id="UP000266861"/>
    </source>
</evidence>
<organism evidence="4 5">
    <name type="scientific">Diversispora epigaea</name>
    <dbReference type="NCBI Taxonomy" id="1348612"/>
    <lineage>
        <taxon>Eukaryota</taxon>
        <taxon>Fungi</taxon>
        <taxon>Fungi incertae sedis</taxon>
        <taxon>Mucoromycota</taxon>
        <taxon>Glomeromycotina</taxon>
        <taxon>Glomeromycetes</taxon>
        <taxon>Diversisporales</taxon>
        <taxon>Diversisporaceae</taxon>
        <taxon>Diversispora</taxon>
    </lineage>
</organism>
<feature type="region of interest" description="Disordered" evidence="3">
    <location>
        <begin position="335"/>
        <end position="355"/>
    </location>
</feature>
<reference evidence="4 5" key="1">
    <citation type="submission" date="2018-08" db="EMBL/GenBank/DDBJ databases">
        <title>Genome and evolution of the arbuscular mycorrhizal fungus Diversispora epigaea (formerly Glomus versiforme) and its bacterial endosymbionts.</title>
        <authorList>
            <person name="Sun X."/>
            <person name="Fei Z."/>
            <person name="Harrison M."/>
        </authorList>
    </citation>
    <scope>NUCLEOTIDE SEQUENCE [LARGE SCALE GENOMIC DNA]</scope>
    <source>
        <strain evidence="4 5">IT104</strain>
    </source>
</reference>
<gene>
    <name evidence="4" type="ORF">Glove_26g13</name>
</gene>
<dbReference type="PANTHER" id="PTHR22691">
    <property type="entry name" value="YEAST SPT2-RELATED"/>
    <property type="match status" value="1"/>
</dbReference>
<dbReference type="STRING" id="1348612.A0A397JMF1"/>
<feature type="region of interest" description="Disordered" evidence="3">
    <location>
        <begin position="182"/>
        <end position="254"/>
    </location>
</feature>